<dbReference type="InterPro" id="IPR001789">
    <property type="entry name" value="Sig_transdc_resp-reg_receiver"/>
</dbReference>
<feature type="domain" description="Response regulatory" evidence="3">
    <location>
        <begin position="17"/>
        <end position="130"/>
    </location>
</feature>
<dbReference type="OrthoDB" id="159357at2"/>
<feature type="modified residue" description="4-aspartylphosphate" evidence="2">
    <location>
        <position position="67"/>
    </location>
</feature>
<evidence type="ECO:0000259" key="3">
    <source>
        <dbReference type="PROSITE" id="PS50110"/>
    </source>
</evidence>
<dbReference type="SUPFAM" id="SSF52172">
    <property type="entry name" value="CheY-like"/>
    <property type="match status" value="1"/>
</dbReference>
<dbReference type="GO" id="GO:0000160">
    <property type="term" value="P:phosphorelay signal transduction system"/>
    <property type="evidence" value="ECO:0007669"/>
    <property type="project" value="InterPro"/>
</dbReference>
<dbReference type="AlphaFoldDB" id="A0A402B137"/>
<dbReference type="Proteomes" id="UP000287171">
    <property type="component" value="Unassembled WGS sequence"/>
</dbReference>
<dbReference type="Pfam" id="PF00072">
    <property type="entry name" value="Response_reg"/>
    <property type="match status" value="1"/>
</dbReference>
<accession>A0A402B137</accession>
<gene>
    <name evidence="4" type="ORF">KDA_05360</name>
</gene>
<dbReference type="PROSITE" id="PS50110">
    <property type="entry name" value="RESPONSE_REGULATORY"/>
    <property type="match status" value="1"/>
</dbReference>
<keyword evidence="5" id="KW-1185">Reference proteome</keyword>
<dbReference type="PANTHER" id="PTHR44591:SF3">
    <property type="entry name" value="RESPONSE REGULATORY DOMAIN-CONTAINING PROTEIN"/>
    <property type="match status" value="1"/>
</dbReference>
<comment type="caution">
    <text evidence="4">The sequence shown here is derived from an EMBL/GenBank/DDBJ whole genome shotgun (WGS) entry which is preliminary data.</text>
</comment>
<dbReference type="PANTHER" id="PTHR44591">
    <property type="entry name" value="STRESS RESPONSE REGULATOR PROTEIN 1"/>
    <property type="match status" value="1"/>
</dbReference>
<keyword evidence="1 2" id="KW-0597">Phosphoprotein</keyword>
<name>A0A402B137_9CHLR</name>
<evidence type="ECO:0000313" key="4">
    <source>
        <dbReference type="EMBL" id="GCE25052.1"/>
    </source>
</evidence>
<dbReference type="Gene3D" id="3.40.50.2300">
    <property type="match status" value="1"/>
</dbReference>
<proteinExistence type="predicted"/>
<dbReference type="EMBL" id="BIFT01000001">
    <property type="protein sequence ID" value="GCE25052.1"/>
    <property type="molecule type" value="Genomic_DNA"/>
</dbReference>
<evidence type="ECO:0000256" key="2">
    <source>
        <dbReference type="PROSITE-ProRule" id="PRU00169"/>
    </source>
</evidence>
<dbReference type="SMART" id="SM00448">
    <property type="entry name" value="REC"/>
    <property type="match status" value="1"/>
</dbReference>
<dbReference type="RefSeq" id="WP_126625690.1">
    <property type="nucleotide sequence ID" value="NZ_BIFT01000001.1"/>
</dbReference>
<sequence>MQPLSSNEQDNQSQSRTILIIEDDANVGSSLVQIIVEETQNLAFLVTDPEQALQIFEELLPDMLIIDYHLPHMNGLQLYDFLQTRQEFQHIPTIIISAAVPREDIQQRHLVALDKPFEIDELLSHIDNLMQTSH</sequence>
<reference evidence="5" key="1">
    <citation type="submission" date="2018-12" db="EMBL/GenBank/DDBJ databases">
        <title>Tengunoibacter tsumagoiensis gen. nov., sp. nov., Dictyobacter kobayashii sp. nov., D. alpinus sp. nov., and D. joshuensis sp. nov. and description of Dictyobacteraceae fam. nov. within the order Ktedonobacterales isolated from Tengu-no-mugimeshi.</title>
        <authorList>
            <person name="Wang C.M."/>
            <person name="Zheng Y."/>
            <person name="Sakai Y."/>
            <person name="Toyoda A."/>
            <person name="Minakuchi Y."/>
            <person name="Abe K."/>
            <person name="Yokota A."/>
            <person name="Yabe S."/>
        </authorList>
    </citation>
    <scope>NUCLEOTIDE SEQUENCE [LARGE SCALE GENOMIC DNA]</scope>
    <source>
        <strain evidence="5">Uno16</strain>
    </source>
</reference>
<evidence type="ECO:0000313" key="5">
    <source>
        <dbReference type="Proteomes" id="UP000287171"/>
    </source>
</evidence>
<dbReference type="InterPro" id="IPR050595">
    <property type="entry name" value="Bact_response_regulator"/>
</dbReference>
<protein>
    <recommendedName>
        <fullName evidence="3">Response regulatory domain-containing protein</fullName>
    </recommendedName>
</protein>
<dbReference type="InterPro" id="IPR011006">
    <property type="entry name" value="CheY-like_superfamily"/>
</dbReference>
<organism evidence="4 5">
    <name type="scientific">Dictyobacter alpinus</name>
    <dbReference type="NCBI Taxonomy" id="2014873"/>
    <lineage>
        <taxon>Bacteria</taxon>
        <taxon>Bacillati</taxon>
        <taxon>Chloroflexota</taxon>
        <taxon>Ktedonobacteria</taxon>
        <taxon>Ktedonobacterales</taxon>
        <taxon>Dictyobacteraceae</taxon>
        <taxon>Dictyobacter</taxon>
    </lineage>
</organism>
<evidence type="ECO:0000256" key="1">
    <source>
        <dbReference type="ARBA" id="ARBA00022553"/>
    </source>
</evidence>